<dbReference type="Pfam" id="PF13088">
    <property type="entry name" value="BNR_2"/>
    <property type="match status" value="1"/>
</dbReference>
<protein>
    <recommendedName>
        <fullName evidence="3">exo-alpha-sialidase</fullName>
        <ecNumber evidence="3">3.2.1.18</ecNumber>
    </recommendedName>
</protein>
<evidence type="ECO:0000259" key="4">
    <source>
        <dbReference type="Pfam" id="PF13088"/>
    </source>
</evidence>
<dbReference type="PANTHER" id="PTHR10628:SF30">
    <property type="entry name" value="EXO-ALPHA-SIALIDASE"/>
    <property type="match status" value="1"/>
</dbReference>
<dbReference type="EC" id="3.2.1.18" evidence="3"/>
<dbReference type="Proteomes" id="UP001499967">
    <property type="component" value="Unassembled WGS sequence"/>
</dbReference>
<dbReference type="InterPro" id="IPR036278">
    <property type="entry name" value="Sialidase_sf"/>
</dbReference>
<dbReference type="InterPro" id="IPR011040">
    <property type="entry name" value="Sialidase"/>
</dbReference>
<name>A0ABN1QLL7_9PSEU</name>
<dbReference type="InterPro" id="IPR026856">
    <property type="entry name" value="Sialidase_fam"/>
</dbReference>
<gene>
    <name evidence="5" type="ORF">GCM10009559_41900</name>
</gene>
<dbReference type="PANTHER" id="PTHR10628">
    <property type="entry name" value="SIALIDASE"/>
    <property type="match status" value="1"/>
</dbReference>
<comment type="catalytic activity">
    <reaction evidence="1">
        <text>Hydrolysis of alpha-(2-&gt;3)-, alpha-(2-&gt;6)-, alpha-(2-&gt;8)- glycosidic linkages of terminal sialic acid residues in oligosaccharides, glycoproteins, glycolipids, colominic acid and synthetic substrates.</text>
        <dbReference type="EC" id="3.2.1.18"/>
    </reaction>
</comment>
<evidence type="ECO:0000256" key="1">
    <source>
        <dbReference type="ARBA" id="ARBA00000427"/>
    </source>
</evidence>
<proteinExistence type="inferred from homology"/>
<evidence type="ECO:0000256" key="3">
    <source>
        <dbReference type="ARBA" id="ARBA00012733"/>
    </source>
</evidence>
<keyword evidence="6" id="KW-1185">Reference proteome</keyword>
<evidence type="ECO:0000313" key="5">
    <source>
        <dbReference type="EMBL" id="GAA0944470.1"/>
    </source>
</evidence>
<organism evidence="5 6">
    <name type="scientific">Pseudonocardia zijingensis</name>
    <dbReference type="NCBI Taxonomy" id="153376"/>
    <lineage>
        <taxon>Bacteria</taxon>
        <taxon>Bacillati</taxon>
        <taxon>Actinomycetota</taxon>
        <taxon>Actinomycetes</taxon>
        <taxon>Pseudonocardiales</taxon>
        <taxon>Pseudonocardiaceae</taxon>
        <taxon>Pseudonocardia</taxon>
    </lineage>
</organism>
<dbReference type="EMBL" id="BAAAHP010000117">
    <property type="protein sequence ID" value="GAA0944470.1"/>
    <property type="molecule type" value="Genomic_DNA"/>
</dbReference>
<accession>A0ABN1QLL7</accession>
<comment type="caution">
    <text evidence="5">The sequence shown here is derived from an EMBL/GenBank/DDBJ whole genome shotgun (WGS) entry which is preliminary data.</text>
</comment>
<dbReference type="SUPFAM" id="SSF50939">
    <property type="entry name" value="Sialidases"/>
    <property type="match status" value="1"/>
</dbReference>
<reference evidence="5 6" key="1">
    <citation type="journal article" date="2019" name="Int. J. Syst. Evol. Microbiol.">
        <title>The Global Catalogue of Microorganisms (GCM) 10K type strain sequencing project: providing services to taxonomists for standard genome sequencing and annotation.</title>
        <authorList>
            <consortium name="The Broad Institute Genomics Platform"/>
            <consortium name="The Broad Institute Genome Sequencing Center for Infectious Disease"/>
            <person name="Wu L."/>
            <person name="Ma J."/>
        </authorList>
    </citation>
    <scope>NUCLEOTIDE SEQUENCE [LARGE SCALE GENOMIC DNA]</scope>
    <source>
        <strain evidence="5 6">JCM 11117</strain>
    </source>
</reference>
<evidence type="ECO:0000256" key="2">
    <source>
        <dbReference type="ARBA" id="ARBA00009348"/>
    </source>
</evidence>
<comment type="similarity">
    <text evidence="2">Belongs to the glycosyl hydrolase 33 family.</text>
</comment>
<dbReference type="Gene3D" id="2.120.10.10">
    <property type="match status" value="1"/>
</dbReference>
<sequence>MGCWASYIYHGVSMIDRTDVFTSGEDGVWIYRNPALAATGSGAVLLFCEARQVPAPGVHGDYAPASLVLRRSTDGGVSWGPTQVLATNPHGAAHNPTPVHDPATGAVHFLYGLDYEHLYYTRTDDGGATFTDPIDITSIALEFRSEYNWKAFATGIGHAIVLSTGRIVVPVWMALGTQGPHRPSVVASIYSDDAGRTWERGELLPQTLRNPSETQPVELGDGRVLFSIRNESPERRRAWSVSPDGATGWSSPRFDPALFEPICCAAILRAQLDGRSAVVYLHPDPPEPVLTPPTADRNHLTLRASFDDCRTWPVARLVDPGIAGYSDLAQAADGTLLCAYGRGTIDGNPWHKKHVSVARVEPGWLLA</sequence>
<evidence type="ECO:0000313" key="6">
    <source>
        <dbReference type="Proteomes" id="UP001499967"/>
    </source>
</evidence>
<dbReference type="CDD" id="cd15482">
    <property type="entry name" value="Sialidase_non-viral"/>
    <property type="match status" value="1"/>
</dbReference>
<feature type="domain" description="Sialidase" evidence="4">
    <location>
        <begin position="70"/>
        <end position="336"/>
    </location>
</feature>